<dbReference type="AlphaFoldDB" id="A0A914Y6U4"/>
<name>A0A914Y6U4_9BILA</name>
<dbReference type="Proteomes" id="UP000887577">
    <property type="component" value="Unplaced"/>
</dbReference>
<reference evidence="2" key="1">
    <citation type="submission" date="2022-11" db="UniProtKB">
        <authorList>
            <consortium name="WormBaseParasite"/>
        </authorList>
    </citation>
    <scope>IDENTIFICATION</scope>
</reference>
<organism evidence="1 2">
    <name type="scientific">Panagrolaimus superbus</name>
    <dbReference type="NCBI Taxonomy" id="310955"/>
    <lineage>
        <taxon>Eukaryota</taxon>
        <taxon>Metazoa</taxon>
        <taxon>Ecdysozoa</taxon>
        <taxon>Nematoda</taxon>
        <taxon>Chromadorea</taxon>
        <taxon>Rhabditida</taxon>
        <taxon>Tylenchina</taxon>
        <taxon>Panagrolaimomorpha</taxon>
        <taxon>Panagrolaimoidea</taxon>
        <taxon>Panagrolaimidae</taxon>
        <taxon>Panagrolaimus</taxon>
    </lineage>
</organism>
<proteinExistence type="predicted"/>
<evidence type="ECO:0000313" key="1">
    <source>
        <dbReference type="Proteomes" id="UP000887577"/>
    </source>
</evidence>
<accession>A0A914Y6U4</accession>
<evidence type="ECO:0000313" key="2">
    <source>
        <dbReference type="WBParaSite" id="PSU_v2.g14985.t1"/>
    </source>
</evidence>
<sequence>MRDYCYISTDFTPNVIEDGDLNIQLEANFVGSKKAKCNEKQIIEAKNGTNVKEYGQKLLESIEEFCPWEDNTTYTICFKTKSEHYSSLYVEALNTMANASGFKPCHFQVLSDRCYYQINLTDGSTSRVPSKWISFIESGELNSTKDDYMNETGCGIVYVTADMKERCYEKSNRTIKEYSMGSNVAICKCSEPSCDTPHTVSSAKLAKFRNAMVCNQGSSEAIISSPSFYCSVRLTMDTVNDKNVKVFNYSFVDQNIPYELDLNKCWDYQTLSDKLADSKVLEAEITSCFHNHENEIYECCCLASNSPCNTLQIIESYYKMVNQEAKDQENRLQFGCNFKINVSSEETCKSDPVQNDREMRCYGVFHIPTTRNRRKVKPILVKENCYWPHPQYHDQFSVFCSKAFFDISDLIENKCISVFINDFTSSSTITPLMKENKLDRTLIICCNTGVYPEKRDSILSRSINVL</sequence>
<dbReference type="WBParaSite" id="PSU_v2.g14985.t1">
    <property type="protein sequence ID" value="PSU_v2.g14985.t1"/>
    <property type="gene ID" value="PSU_v2.g14985"/>
</dbReference>
<keyword evidence="1" id="KW-1185">Reference proteome</keyword>
<protein>
    <submittedName>
        <fullName evidence="2">Uncharacterized protein</fullName>
    </submittedName>
</protein>